<feature type="transmembrane region" description="Helical" evidence="2">
    <location>
        <begin position="768"/>
        <end position="788"/>
    </location>
</feature>
<feature type="transmembrane region" description="Helical" evidence="2">
    <location>
        <begin position="395"/>
        <end position="421"/>
    </location>
</feature>
<gene>
    <name evidence="4" type="ORF">MUK42_26818</name>
</gene>
<keyword evidence="2" id="KW-1133">Transmembrane helix</keyword>
<dbReference type="Pfam" id="PF05623">
    <property type="entry name" value="DUF789"/>
    <property type="match status" value="2"/>
</dbReference>
<dbReference type="AlphaFoldDB" id="A0A9E7F1Z4"/>
<evidence type="ECO:0000256" key="2">
    <source>
        <dbReference type="SAM" id="Phobius"/>
    </source>
</evidence>
<feature type="region of interest" description="Disordered" evidence="1">
    <location>
        <begin position="1"/>
        <end position="103"/>
    </location>
</feature>
<feature type="compositionally biased region" description="Low complexity" evidence="1">
    <location>
        <begin position="80"/>
        <end position="89"/>
    </location>
</feature>
<evidence type="ECO:0000313" key="5">
    <source>
        <dbReference type="Proteomes" id="UP001055439"/>
    </source>
</evidence>
<dbReference type="EMBL" id="CP097504">
    <property type="protein sequence ID" value="URD88249.1"/>
    <property type="molecule type" value="Genomic_DNA"/>
</dbReference>
<sequence length="797" mass="88313">MGASGGSSSARFHGVDRFYSPPAVRKQIEQQQKQKLQQQQQSPTHRPARPKPRPAQPAAQPLVESRDAADNRAESDDSSSKPSVSSSPSSPSPVPSPPAGNLDRFLEFTTPVVPARYLPKTSVRGWRNCDAATVQSQPYFCLGDLWESFKEWSAYGAGVPLVLNGSDSVVQYYVPYLSAIQLYVDTSSATLRLRYPIYRIPMGPTLRDLDACFLTFHSLSSPKNGAGPLSEVHGTHSVRDVKRCVKLTLSVFGLASYKFRGSIWTSNGLHERQSSSLLQAADKWLRRLREGGRPQPKLMASVILVSGEERAPLLPSPSPPCAAVAEDDEIRPWPSDHHPFLPLPDGAAPLEPPATPSDPKQRLASLDVFRGLTVALMILVDDAGGAFPSINHAPWFGVTLADFVMPFFLFSVGVSVALVFKKTPNKMAATKKVILRTINLFLLGLVLQGGYFHGRNHLTYGVDIDRIRWLGILQRISIGYFLAALSEVWLVSSILVDSPMSYVKKYYMEWIIAIVISATYVSLLLGLYVPNWQFEAPGSNSTLSNSYYGTKIETVQCRVRGSLGPPCNAVGLIDRLLLGQRHLYHNPVYKRTKECSVNSPDYGPLPPNSPAWCLAPFDPEGLLSSLMAAVTCFAGLHFGHLIVHFKSHTQRILLWSITSLILVLCAFVVQLSGMPFSKPLYTLSYMFLTAGASGFLFILIYYIVDVNQLKMTFILFQWMGMNALIVYILAASELFPAFIQGFYWRSPQNNLVNATESILQTIFHSKRWGTLAFVLLEIMFWCLAAGFLHMKGIFIKL</sequence>
<feature type="transmembrane region" description="Helical" evidence="2">
    <location>
        <begin position="652"/>
        <end position="671"/>
    </location>
</feature>
<feature type="transmembrane region" description="Helical" evidence="2">
    <location>
        <begin position="724"/>
        <end position="744"/>
    </location>
</feature>
<reference evidence="4" key="1">
    <citation type="submission" date="2022-05" db="EMBL/GenBank/DDBJ databases">
        <title>The Musa troglodytarum L. genome provides insights into the mechanism of non-climacteric behaviour and enrichment of carotenoids.</title>
        <authorList>
            <person name="Wang J."/>
        </authorList>
    </citation>
    <scope>NUCLEOTIDE SEQUENCE</scope>
    <source>
        <tissue evidence="4">Leaf</tissue>
    </source>
</reference>
<feature type="transmembrane region" description="Helical" evidence="2">
    <location>
        <begin position="472"/>
        <end position="495"/>
    </location>
</feature>
<keyword evidence="2" id="KW-0812">Transmembrane</keyword>
<feature type="compositionally biased region" description="Basic and acidic residues" evidence="1">
    <location>
        <begin position="64"/>
        <end position="79"/>
    </location>
</feature>
<dbReference type="OrthoDB" id="2149840at2759"/>
<evidence type="ECO:0000256" key="1">
    <source>
        <dbReference type="SAM" id="MobiDB-lite"/>
    </source>
</evidence>
<dbReference type="PANTHER" id="PTHR31061:SF23">
    <property type="entry name" value="OS05G0155700 PROTEIN"/>
    <property type="match status" value="1"/>
</dbReference>
<feature type="compositionally biased region" description="Polar residues" evidence="1">
    <location>
        <begin position="1"/>
        <end position="10"/>
    </location>
</feature>
<organism evidence="4 5">
    <name type="scientific">Musa troglodytarum</name>
    <name type="common">fe'i banana</name>
    <dbReference type="NCBI Taxonomy" id="320322"/>
    <lineage>
        <taxon>Eukaryota</taxon>
        <taxon>Viridiplantae</taxon>
        <taxon>Streptophyta</taxon>
        <taxon>Embryophyta</taxon>
        <taxon>Tracheophyta</taxon>
        <taxon>Spermatophyta</taxon>
        <taxon>Magnoliopsida</taxon>
        <taxon>Liliopsida</taxon>
        <taxon>Zingiberales</taxon>
        <taxon>Musaceae</taxon>
        <taxon>Musa</taxon>
    </lineage>
</organism>
<evidence type="ECO:0000259" key="3">
    <source>
        <dbReference type="Pfam" id="PF07786"/>
    </source>
</evidence>
<feature type="transmembrane region" description="Helical" evidence="2">
    <location>
        <begin position="683"/>
        <end position="704"/>
    </location>
</feature>
<feature type="compositionally biased region" description="Low complexity" evidence="1">
    <location>
        <begin position="29"/>
        <end position="41"/>
    </location>
</feature>
<protein>
    <submittedName>
        <fullName evidence="4">Heparan-alpha-glucosaminide</fullName>
    </submittedName>
</protein>
<keyword evidence="2" id="KW-0472">Membrane</keyword>
<dbReference type="InterPro" id="IPR008507">
    <property type="entry name" value="DUF789"/>
</dbReference>
<feature type="transmembrane region" description="Helical" evidence="2">
    <location>
        <begin position="507"/>
        <end position="529"/>
    </location>
</feature>
<dbReference type="Pfam" id="PF07786">
    <property type="entry name" value="HGSNAT_cat"/>
    <property type="match status" value="1"/>
</dbReference>
<evidence type="ECO:0000313" key="4">
    <source>
        <dbReference type="EMBL" id="URD88249.1"/>
    </source>
</evidence>
<dbReference type="InterPro" id="IPR012429">
    <property type="entry name" value="HGSNAT_cat"/>
</dbReference>
<feature type="domain" description="Heparan-alpha-glucosaminide N-acetyltransferase catalytic" evidence="3">
    <location>
        <begin position="362"/>
        <end position="486"/>
    </location>
</feature>
<proteinExistence type="predicted"/>
<feature type="transmembrane region" description="Helical" evidence="2">
    <location>
        <begin position="433"/>
        <end position="452"/>
    </location>
</feature>
<accession>A0A9E7F1Z4</accession>
<keyword evidence="5" id="KW-1185">Reference proteome</keyword>
<feature type="transmembrane region" description="Helical" evidence="2">
    <location>
        <begin position="622"/>
        <end position="645"/>
    </location>
</feature>
<dbReference type="PANTHER" id="PTHR31061">
    <property type="entry name" value="LD22376P"/>
    <property type="match status" value="1"/>
</dbReference>
<name>A0A9E7F1Z4_9LILI</name>
<dbReference type="Proteomes" id="UP001055439">
    <property type="component" value="Chromosome 2"/>
</dbReference>